<name>A0A371CXY4_9APHY</name>
<reference evidence="2 3" key="1">
    <citation type="journal article" date="2018" name="Biotechnol. Biofuels">
        <title>Integrative visual omics of the white-rot fungus Polyporus brumalis exposes the biotechnological potential of its oxidative enzymes for delignifying raw plant biomass.</title>
        <authorList>
            <person name="Miyauchi S."/>
            <person name="Rancon A."/>
            <person name="Drula E."/>
            <person name="Hage H."/>
            <person name="Chaduli D."/>
            <person name="Favel A."/>
            <person name="Grisel S."/>
            <person name="Henrissat B."/>
            <person name="Herpoel-Gimbert I."/>
            <person name="Ruiz-Duenas F.J."/>
            <person name="Chevret D."/>
            <person name="Hainaut M."/>
            <person name="Lin J."/>
            <person name="Wang M."/>
            <person name="Pangilinan J."/>
            <person name="Lipzen A."/>
            <person name="Lesage-Meessen L."/>
            <person name="Navarro D."/>
            <person name="Riley R."/>
            <person name="Grigoriev I.V."/>
            <person name="Zhou S."/>
            <person name="Raouche S."/>
            <person name="Rosso M.N."/>
        </authorList>
    </citation>
    <scope>NUCLEOTIDE SEQUENCE [LARGE SCALE GENOMIC DNA]</scope>
    <source>
        <strain evidence="2 3">BRFM 1820</strain>
    </source>
</reference>
<sequence>MIDHLSRSQPVLSGQWLAGPHTTSQEPRRTTIAGCCRRASSCKSSNAVPSRRPYCMMPCPCLYCRIRRSAGSSRPHHAGRGRCHHLVLHVSMHGPATPRCSLRHRAYLVKEEKCLQRQTLLSRLLPRTSASGAELVNSSRTRQLFASLYRRRETYEVKVSLSLVLAHTLFLDMSFDLSVWDRQARSDIDVTALDLTLGLHESISHLVGLNRAWARMLQIWLWTPSQGGRVSDIICRGR</sequence>
<gene>
    <name evidence="2" type="ORF">OH76DRAFT_1022160</name>
</gene>
<protein>
    <submittedName>
        <fullName evidence="2">Uncharacterized protein</fullName>
    </submittedName>
</protein>
<dbReference type="AlphaFoldDB" id="A0A371CXY4"/>
<dbReference type="EMBL" id="KZ857441">
    <property type="protein sequence ID" value="RDX45138.1"/>
    <property type="molecule type" value="Genomic_DNA"/>
</dbReference>
<proteinExistence type="predicted"/>
<evidence type="ECO:0000313" key="2">
    <source>
        <dbReference type="EMBL" id="RDX45138.1"/>
    </source>
</evidence>
<feature type="region of interest" description="Disordered" evidence="1">
    <location>
        <begin position="1"/>
        <end position="27"/>
    </location>
</feature>
<accession>A0A371CXY4</accession>
<keyword evidence="3" id="KW-1185">Reference proteome</keyword>
<evidence type="ECO:0000313" key="3">
    <source>
        <dbReference type="Proteomes" id="UP000256964"/>
    </source>
</evidence>
<organism evidence="2 3">
    <name type="scientific">Lentinus brumalis</name>
    <dbReference type="NCBI Taxonomy" id="2498619"/>
    <lineage>
        <taxon>Eukaryota</taxon>
        <taxon>Fungi</taxon>
        <taxon>Dikarya</taxon>
        <taxon>Basidiomycota</taxon>
        <taxon>Agaricomycotina</taxon>
        <taxon>Agaricomycetes</taxon>
        <taxon>Polyporales</taxon>
        <taxon>Polyporaceae</taxon>
        <taxon>Lentinus</taxon>
    </lineage>
</organism>
<evidence type="ECO:0000256" key="1">
    <source>
        <dbReference type="SAM" id="MobiDB-lite"/>
    </source>
</evidence>
<dbReference type="Proteomes" id="UP000256964">
    <property type="component" value="Unassembled WGS sequence"/>
</dbReference>